<gene>
    <name evidence="1" type="ORF">AGLY_010084</name>
</gene>
<reference evidence="1 2" key="1">
    <citation type="submission" date="2019-08" db="EMBL/GenBank/DDBJ databases">
        <title>The genome of the soybean aphid Biotype 1, its phylome, world population structure and adaptation to the North American continent.</title>
        <authorList>
            <person name="Giordano R."/>
            <person name="Donthu R.K."/>
            <person name="Hernandez A.G."/>
            <person name="Wright C.L."/>
            <person name="Zimin A.V."/>
        </authorList>
    </citation>
    <scope>NUCLEOTIDE SEQUENCE [LARGE SCALE GENOMIC DNA]</scope>
    <source>
        <tissue evidence="1">Whole aphids</tissue>
    </source>
</reference>
<name>A0A6G0TF59_APHGL</name>
<dbReference type="EMBL" id="VYZN01000040">
    <property type="protein sequence ID" value="KAE9531882.1"/>
    <property type="molecule type" value="Genomic_DNA"/>
</dbReference>
<feature type="non-terminal residue" evidence="1">
    <location>
        <position position="207"/>
    </location>
</feature>
<proteinExistence type="predicted"/>
<organism evidence="1 2">
    <name type="scientific">Aphis glycines</name>
    <name type="common">Soybean aphid</name>
    <dbReference type="NCBI Taxonomy" id="307491"/>
    <lineage>
        <taxon>Eukaryota</taxon>
        <taxon>Metazoa</taxon>
        <taxon>Ecdysozoa</taxon>
        <taxon>Arthropoda</taxon>
        <taxon>Hexapoda</taxon>
        <taxon>Insecta</taxon>
        <taxon>Pterygota</taxon>
        <taxon>Neoptera</taxon>
        <taxon>Paraneoptera</taxon>
        <taxon>Hemiptera</taxon>
        <taxon>Sternorrhyncha</taxon>
        <taxon>Aphidomorpha</taxon>
        <taxon>Aphidoidea</taxon>
        <taxon>Aphididae</taxon>
        <taxon>Aphidini</taxon>
        <taxon>Aphis</taxon>
        <taxon>Aphis</taxon>
    </lineage>
</organism>
<dbReference type="Proteomes" id="UP000475862">
    <property type="component" value="Unassembled WGS sequence"/>
</dbReference>
<protein>
    <submittedName>
        <fullName evidence="1">Uncharacterized protein</fullName>
    </submittedName>
</protein>
<dbReference type="AlphaFoldDB" id="A0A6G0TF59"/>
<accession>A0A6G0TF59</accession>
<comment type="caution">
    <text evidence="1">The sequence shown here is derived from an EMBL/GenBank/DDBJ whole genome shotgun (WGS) entry which is preliminary data.</text>
</comment>
<sequence>MLHRLRTTGLWFDKKINKIHLSLRSKSKKASRNTAFQESANLFPSSCFSQMLQILKNFQCMTFINFKYCSIILQTDLLFSILETFTDLLQTVINSFIRNPSPISCHTVLYNFNRIMNNELLCLMIIHTIFYYTTTRAHGYHQLYKIYKNVTSFCLAEASRNTAFQESANLRPSSFLVPEFCLSVMFGFTNSQIISLGQLVLELNDPS</sequence>
<evidence type="ECO:0000313" key="2">
    <source>
        <dbReference type="Proteomes" id="UP000475862"/>
    </source>
</evidence>
<keyword evidence="2" id="KW-1185">Reference proteome</keyword>
<evidence type="ECO:0000313" key="1">
    <source>
        <dbReference type="EMBL" id="KAE9531882.1"/>
    </source>
</evidence>